<name>A0A841R3K6_9FIRM</name>
<keyword evidence="2 4" id="KW-0808">Transferase</keyword>
<dbReference type="GO" id="GO:0019509">
    <property type="term" value="P:L-methionine salvage from methylthioadenosine"/>
    <property type="evidence" value="ECO:0007669"/>
    <property type="project" value="TreeGrafter"/>
</dbReference>
<sequence>MRKLAIIGGTGVYDPAFLNNTKTTSIKTPYGDAVYTFGTFMDKEIIFMTRHGANHTIPPHKINYRANIYALKMLDVVAIVATTAVGSLNPDMKPGEMVLVDQLLDFTKSREHTFYDGSPLPVAHVDLTEPYCGTLRKMIAEAAKKEKLPLHKKGTYVCTEGPRFETAGEIKMYAQLGGDVVGMTNAPECPLAREAEIAYTTVSLVTNFAAGISPQNLTHSEVVEAMEKNSEQLKKLLQSVMTTFDPAFDSPALHAMAEYGGFKVEQGIKL</sequence>
<feature type="binding site" evidence="4">
    <location>
        <position position="184"/>
    </location>
    <ligand>
        <name>phosphate</name>
        <dbReference type="ChEBI" id="CHEBI:43474"/>
    </ligand>
</feature>
<evidence type="ECO:0000313" key="7">
    <source>
        <dbReference type="Proteomes" id="UP000591941"/>
    </source>
</evidence>
<dbReference type="RefSeq" id="WP_159821932.1">
    <property type="nucleotide sequence ID" value="NZ_CABWNB010000001.1"/>
</dbReference>
<comment type="function">
    <text evidence="4">Purine nucleoside phosphorylase which is highly specific for 6-oxopurine nucleosides. Cleaves guanosine or inosine to respective bases and sugar-1-phosphate molecules. Involved in purine salvage.</text>
</comment>
<comment type="miscellaneous">
    <text evidence="4">Although this enzyme belongs to the family of MTA phosphorylases based on sequence homology, it has been shown that conserved amino acid substitutions in the substrate binding pocket convert the substrate specificity of this enzyme from 6-aminopurines to 6-oxopurines.</text>
</comment>
<comment type="subunit">
    <text evidence="4">Homohexamer. Dimer of a homotrimer.</text>
</comment>
<evidence type="ECO:0000259" key="5">
    <source>
        <dbReference type="Pfam" id="PF01048"/>
    </source>
</evidence>
<gene>
    <name evidence="6" type="ORF">HNR45_000194</name>
</gene>
<dbReference type="GeneID" id="93485483"/>
<dbReference type="GO" id="GO:0006166">
    <property type="term" value="P:purine ribonucleoside salvage"/>
    <property type="evidence" value="ECO:0007669"/>
    <property type="project" value="UniProtKB-UniRule"/>
</dbReference>
<dbReference type="OrthoDB" id="1523230at2"/>
<dbReference type="PANTHER" id="PTHR42679">
    <property type="entry name" value="S-METHYL-5'-THIOADENOSINE PHOSPHORYLASE"/>
    <property type="match status" value="1"/>
</dbReference>
<dbReference type="NCBIfam" id="TIGR01694">
    <property type="entry name" value="MTAP"/>
    <property type="match status" value="1"/>
</dbReference>
<dbReference type="EC" id="2.4.2.1" evidence="4"/>
<dbReference type="InterPro" id="IPR010044">
    <property type="entry name" value="MTAP"/>
</dbReference>
<dbReference type="GO" id="GO:0005829">
    <property type="term" value="C:cytosol"/>
    <property type="evidence" value="ECO:0007669"/>
    <property type="project" value="TreeGrafter"/>
</dbReference>
<comment type="catalytic activity">
    <reaction evidence="4">
        <text>a purine D-ribonucleoside + phosphate = a purine nucleobase + alpha-D-ribose 1-phosphate</text>
        <dbReference type="Rhea" id="RHEA:19805"/>
        <dbReference type="ChEBI" id="CHEBI:26386"/>
        <dbReference type="ChEBI" id="CHEBI:43474"/>
        <dbReference type="ChEBI" id="CHEBI:57720"/>
        <dbReference type="ChEBI" id="CHEBI:142355"/>
        <dbReference type="EC" id="2.4.2.1"/>
    </reaction>
</comment>
<protein>
    <recommendedName>
        <fullName evidence="4">Probable 6-oxopurine nucleoside phosphorylase</fullName>
        <ecNumber evidence="4">2.4.2.1</ecNumber>
    </recommendedName>
    <alternativeName>
        <fullName evidence="4">Purine nucleoside phosphorylase</fullName>
        <shortName evidence="4">PNP</shortName>
    </alternativeName>
</protein>
<keyword evidence="3 4" id="KW-0660">Purine salvage</keyword>
<dbReference type="PANTHER" id="PTHR42679:SF2">
    <property type="entry name" value="S-METHYL-5'-THIOADENOSINE PHOSPHORYLASE"/>
    <property type="match status" value="1"/>
</dbReference>
<feature type="binding site" evidence="4">
    <location>
        <begin position="83"/>
        <end position="84"/>
    </location>
    <ligand>
        <name>phosphate</name>
        <dbReference type="ChEBI" id="CHEBI:43474"/>
    </ligand>
</feature>
<keyword evidence="1 4" id="KW-0328">Glycosyltransferase</keyword>
<dbReference type="InterPro" id="IPR035994">
    <property type="entry name" value="Nucleoside_phosphorylase_sf"/>
</dbReference>
<dbReference type="Gene3D" id="3.40.50.1580">
    <property type="entry name" value="Nucleoside phosphorylase domain"/>
    <property type="match status" value="1"/>
</dbReference>
<evidence type="ECO:0000256" key="2">
    <source>
        <dbReference type="ARBA" id="ARBA00022679"/>
    </source>
</evidence>
<organism evidence="6 7">
    <name type="scientific">Negativicoccus succinicivorans</name>
    <dbReference type="NCBI Taxonomy" id="620903"/>
    <lineage>
        <taxon>Bacteria</taxon>
        <taxon>Bacillati</taxon>
        <taxon>Bacillota</taxon>
        <taxon>Negativicutes</taxon>
        <taxon>Veillonellales</taxon>
        <taxon>Veillonellaceae</taxon>
        <taxon>Negativicoccus</taxon>
    </lineage>
</organism>
<proteinExistence type="inferred from homology"/>
<dbReference type="AlphaFoldDB" id="A0A841R3K6"/>
<feature type="site" description="Important for substrate specificity" evidence="4">
    <location>
        <position position="219"/>
    </location>
</feature>
<feature type="binding site" evidence="4">
    <location>
        <begin position="50"/>
        <end position="51"/>
    </location>
    <ligand>
        <name>phosphate</name>
        <dbReference type="ChEBI" id="CHEBI:43474"/>
    </ligand>
</feature>
<dbReference type="Proteomes" id="UP000591941">
    <property type="component" value="Unassembled WGS sequence"/>
</dbReference>
<dbReference type="HAMAP" id="MF_01963">
    <property type="entry name" value="MTAP"/>
    <property type="match status" value="1"/>
</dbReference>
<dbReference type="SUPFAM" id="SSF53167">
    <property type="entry name" value="Purine and uridine phosphorylases"/>
    <property type="match status" value="1"/>
</dbReference>
<feature type="binding site" evidence="4">
    <location>
        <begin position="207"/>
        <end position="209"/>
    </location>
    <ligand>
        <name>substrate</name>
    </ligand>
</feature>
<feature type="binding site" evidence="4">
    <location>
        <position position="10"/>
    </location>
    <ligand>
        <name>phosphate</name>
        <dbReference type="ChEBI" id="CHEBI:43474"/>
    </ligand>
</feature>
<dbReference type="Pfam" id="PF01048">
    <property type="entry name" value="PNP_UDP_1"/>
    <property type="match status" value="1"/>
</dbReference>
<dbReference type="UniPathway" id="UPA00606"/>
<dbReference type="GO" id="GO:0017061">
    <property type="term" value="F:S-methyl-5-thioadenosine phosphorylase activity"/>
    <property type="evidence" value="ECO:0007669"/>
    <property type="project" value="InterPro"/>
</dbReference>
<evidence type="ECO:0000256" key="1">
    <source>
        <dbReference type="ARBA" id="ARBA00022676"/>
    </source>
</evidence>
<dbReference type="FunFam" id="3.40.50.1580:FF:000012">
    <property type="entry name" value="Probable 6-oxopurine nucleoside phosphorylase"/>
    <property type="match status" value="1"/>
</dbReference>
<feature type="binding site" evidence="4">
    <location>
        <position position="183"/>
    </location>
    <ligand>
        <name>substrate</name>
    </ligand>
</feature>
<dbReference type="InterPro" id="IPR000845">
    <property type="entry name" value="Nucleoside_phosphorylase_d"/>
</dbReference>
<dbReference type="NCBIfam" id="NF006599">
    <property type="entry name" value="PRK09136.1"/>
    <property type="match status" value="1"/>
</dbReference>
<comment type="caution">
    <text evidence="6">The sequence shown here is derived from an EMBL/GenBank/DDBJ whole genome shotgun (WGS) entry which is preliminary data.</text>
</comment>
<evidence type="ECO:0000256" key="4">
    <source>
        <dbReference type="HAMAP-Rule" id="MF_01963"/>
    </source>
</evidence>
<evidence type="ECO:0000256" key="3">
    <source>
        <dbReference type="ARBA" id="ARBA00022726"/>
    </source>
</evidence>
<reference evidence="6 7" key="1">
    <citation type="submission" date="2020-08" db="EMBL/GenBank/DDBJ databases">
        <title>Genomic Encyclopedia of Type Strains, Phase IV (KMG-IV): sequencing the most valuable type-strain genomes for metagenomic binning, comparative biology and taxonomic classification.</title>
        <authorList>
            <person name="Goeker M."/>
        </authorList>
    </citation>
    <scope>NUCLEOTIDE SEQUENCE [LARGE SCALE GENOMIC DNA]</scope>
    <source>
        <strain evidence="6 7">DSM 21255</strain>
    </source>
</reference>
<feature type="site" description="Important for substrate specificity" evidence="4">
    <location>
        <position position="165"/>
    </location>
</feature>
<dbReference type="EMBL" id="JACHHI010000001">
    <property type="protein sequence ID" value="MBB6477172.1"/>
    <property type="molecule type" value="Genomic_DNA"/>
</dbReference>
<keyword evidence="7" id="KW-1185">Reference proteome</keyword>
<accession>A0A841R3K6</accession>
<dbReference type="CDD" id="cd09010">
    <property type="entry name" value="MTAP_SsMTAPII_like_MTIP"/>
    <property type="match status" value="1"/>
</dbReference>
<comment type="similarity">
    <text evidence="4">Belongs to the PNP/MTAP phosphorylase family. MTAP subfamily.</text>
</comment>
<feature type="domain" description="Nucleoside phosphorylase" evidence="5">
    <location>
        <begin position="3"/>
        <end position="240"/>
    </location>
</feature>
<comment type="pathway">
    <text evidence="4">Purine metabolism; purine nucleoside salvage.</text>
</comment>
<evidence type="ECO:0000313" key="6">
    <source>
        <dbReference type="EMBL" id="MBB6477172.1"/>
    </source>
</evidence>